<evidence type="ECO:0000313" key="3">
    <source>
        <dbReference type="Proteomes" id="UP001054945"/>
    </source>
</evidence>
<proteinExistence type="predicted"/>
<evidence type="ECO:0000313" key="2">
    <source>
        <dbReference type="EMBL" id="GIY61986.1"/>
    </source>
</evidence>
<dbReference type="EMBL" id="BPLR01013560">
    <property type="protein sequence ID" value="GIY61986.1"/>
    <property type="molecule type" value="Genomic_DNA"/>
</dbReference>
<dbReference type="Proteomes" id="UP001054945">
    <property type="component" value="Unassembled WGS sequence"/>
</dbReference>
<gene>
    <name evidence="2" type="ORF">CEXT_138661</name>
</gene>
<dbReference type="AlphaFoldDB" id="A0AAV4UVP7"/>
<sequence>MDPSSFQKRKKNTLPHPSTPRKTSSATKECWDGRSKSRIKWSSSLSLSMLGRSNPPMKRVKMFFCREGMTQIRGVSGLFPPLPPERNICRATTTDEKEERHTMRLVFNECLCGVVEDSV</sequence>
<keyword evidence="3" id="KW-1185">Reference proteome</keyword>
<organism evidence="2 3">
    <name type="scientific">Caerostris extrusa</name>
    <name type="common">Bark spider</name>
    <name type="synonym">Caerostris bankana</name>
    <dbReference type="NCBI Taxonomy" id="172846"/>
    <lineage>
        <taxon>Eukaryota</taxon>
        <taxon>Metazoa</taxon>
        <taxon>Ecdysozoa</taxon>
        <taxon>Arthropoda</taxon>
        <taxon>Chelicerata</taxon>
        <taxon>Arachnida</taxon>
        <taxon>Araneae</taxon>
        <taxon>Araneomorphae</taxon>
        <taxon>Entelegynae</taxon>
        <taxon>Araneoidea</taxon>
        <taxon>Araneidae</taxon>
        <taxon>Caerostris</taxon>
    </lineage>
</organism>
<feature type="region of interest" description="Disordered" evidence="1">
    <location>
        <begin position="1"/>
        <end position="31"/>
    </location>
</feature>
<reference evidence="2 3" key="1">
    <citation type="submission" date="2021-06" db="EMBL/GenBank/DDBJ databases">
        <title>Caerostris extrusa draft genome.</title>
        <authorList>
            <person name="Kono N."/>
            <person name="Arakawa K."/>
        </authorList>
    </citation>
    <scope>NUCLEOTIDE SEQUENCE [LARGE SCALE GENOMIC DNA]</scope>
</reference>
<evidence type="ECO:0000256" key="1">
    <source>
        <dbReference type="SAM" id="MobiDB-lite"/>
    </source>
</evidence>
<protein>
    <submittedName>
        <fullName evidence="2">Uncharacterized protein</fullName>
    </submittedName>
</protein>
<accession>A0AAV4UVP7</accession>
<comment type="caution">
    <text evidence="2">The sequence shown here is derived from an EMBL/GenBank/DDBJ whole genome shotgun (WGS) entry which is preliminary data.</text>
</comment>
<name>A0AAV4UVP7_CAEEX</name>